<evidence type="ECO:0000256" key="1">
    <source>
        <dbReference type="SAM" id="MobiDB-lite"/>
    </source>
</evidence>
<feature type="compositionally biased region" description="Basic and acidic residues" evidence="1">
    <location>
        <begin position="11"/>
        <end position="22"/>
    </location>
</feature>
<evidence type="ECO:0000313" key="3">
    <source>
        <dbReference type="Proteomes" id="UP001627154"/>
    </source>
</evidence>
<sequence length="88" mass="9594">MISNQKLRACHHAESSSRRDSSYGHASITSIIFIRSILLSEKEVRAWKLEQLSTRAEDLYRHVLPGRVAAAAAVSEAAAGLKMASSQA</sequence>
<comment type="caution">
    <text evidence="2">The sequence shown here is derived from an EMBL/GenBank/DDBJ whole genome shotgun (WGS) entry which is preliminary data.</text>
</comment>
<feature type="region of interest" description="Disordered" evidence="1">
    <location>
        <begin position="1"/>
        <end position="24"/>
    </location>
</feature>
<dbReference type="Proteomes" id="UP001627154">
    <property type="component" value="Unassembled WGS sequence"/>
</dbReference>
<keyword evidence="3" id="KW-1185">Reference proteome</keyword>
<organism evidence="2 3">
    <name type="scientific">Trichogramma kaykai</name>
    <dbReference type="NCBI Taxonomy" id="54128"/>
    <lineage>
        <taxon>Eukaryota</taxon>
        <taxon>Metazoa</taxon>
        <taxon>Ecdysozoa</taxon>
        <taxon>Arthropoda</taxon>
        <taxon>Hexapoda</taxon>
        <taxon>Insecta</taxon>
        <taxon>Pterygota</taxon>
        <taxon>Neoptera</taxon>
        <taxon>Endopterygota</taxon>
        <taxon>Hymenoptera</taxon>
        <taxon>Apocrita</taxon>
        <taxon>Proctotrupomorpha</taxon>
        <taxon>Chalcidoidea</taxon>
        <taxon>Trichogrammatidae</taxon>
        <taxon>Trichogramma</taxon>
    </lineage>
</organism>
<proteinExistence type="predicted"/>
<gene>
    <name evidence="2" type="ORF">TKK_008526</name>
</gene>
<accession>A0ABD2WXI5</accession>
<reference evidence="2 3" key="1">
    <citation type="journal article" date="2024" name="bioRxiv">
        <title>A reference genome for Trichogramma kaykai: A tiny desert-dwelling parasitoid wasp with competing sex-ratio distorters.</title>
        <authorList>
            <person name="Culotta J."/>
            <person name="Lindsey A.R."/>
        </authorList>
    </citation>
    <scope>NUCLEOTIDE SEQUENCE [LARGE SCALE GENOMIC DNA]</scope>
    <source>
        <strain evidence="2 3">KSX58</strain>
    </source>
</reference>
<evidence type="ECO:0000313" key="2">
    <source>
        <dbReference type="EMBL" id="KAL3397777.1"/>
    </source>
</evidence>
<dbReference type="EMBL" id="JBJJXI010000061">
    <property type="protein sequence ID" value="KAL3397777.1"/>
    <property type="molecule type" value="Genomic_DNA"/>
</dbReference>
<protein>
    <submittedName>
        <fullName evidence="2">Uncharacterized protein</fullName>
    </submittedName>
</protein>
<dbReference type="AlphaFoldDB" id="A0ABD2WXI5"/>
<name>A0ABD2WXI5_9HYME</name>